<dbReference type="RefSeq" id="WP_357785782.1">
    <property type="nucleotide sequence ID" value="NZ_JBFAKC010000009.1"/>
</dbReference>
<proteinExistence type="predicted"/>
<keyword evidence="2" id="KW-1185">Reference proteome</keyword>
<dbReference type="InterPro" id="IPR008949">
    <property type="entry name" value="Isoprenoid_synthase_dom_sf"/>
</dbReference>
<dbReference type="SUPFAM" id="SSF48576">
    <property type="entry name" value="Terpenoid synthases"/>
    <property type="match status" value="1"/>
</dbReference>
<dbReference type="Gene3D" id="1.10.600.10">
    <property type="entry name" value="Farnesyl Diphosphate Synthase"/>
    <property type="match status" value="1"/>
</dbReference>
<comment type="caution">
    <text evidence="1">The sequence shown here is derived from an EMBL/GenBank/DDBJ whole genome shotgun (WGS) entry which is preliminary data.</text>
</comment>
<dbReference type="Proteomes" id="UP001551695">
    <property type="component" value="Unassembled WGS sequence"/>
</dbReference>
<gene>
    <name evidence="1" type="ORF">AB0I48_20780</name>
</gene>
<protein>
    <submittedName>
        <fullName evidence="1">Terpene synthase family protein</fullName>
    </submittedName>
</protein>
<organism evidence="1 2">
    <name type="scientific">Nocardia aurea</name>
    <dbReference type="NCBI Taxonomy" id="2144174"/>
    <lineage>
        <taxon>Bacteria</taxon>
        <taxon>Bacillati</taxon>
        <taxon>Actinomycetota</taxon>
        <taxon>Actinomycetes</taxon>
        <taxon>Mycobacteriales</taxon>
        <taxon>Nocardiaceae</taxon>
        <taxon>Nocardia</taxon>
    </lineage>
</organism>
<sequence>MATFVEADVMRGFVVVECLPEVEAKLVAMRAEYEELLHGDGWSLQRLFSTPDFDIAAFCADFRPNRFAAVALAETESFCRRYGIWLESTGTHYNSMTPYLHPNTISPERMTTIGIYNAILFWLNDTVGREKFANLTTVDQQRATRTLRRLSALLETRSAAADPDPVELASAEFLTLLADSADAAWLDEFLESTRAHLNTAIRDQNARARGGVLGVTEYIDLRGDVSGMYPAIALCEFGRDEYLRWDRIRAAGLGEPLARLRRLTADIGALMNDLFSFEKECIRDGADFNLVSVWLLNTPGARLADAVEAAAGIVRDRLLEFVMLRDRIGALCDALPERDVAVMVGTQVEDMSGCVRATWVWQLTTLRYKGASIFVENRMT</sequence>
<evidence type="ECO:0000313" key="2">
    <source>
        <dbReference type="Proteomes" id="UP001551695"/>
    </source>
</evidence>
<name>A0ABV3FX53_9NOCA</name>
<dbReference type="Pfam" id="PF19086">
    <property type="entry name" value="Terpene_syn_C_2"/>
    <property type="match status" value="1"/>
</dbReference>
<dbReference type="EMBL" id="JBFAKC010000009">
    <property type="protein sequence ID" value="MEV0710004.1"/>
    <property type="molecule type" value="Genomic_DNA"/>
</dbReference>
<accession>A0ABV3FX53</accession>
<reference evidence="1 2" key="1">
    <citation type="submission" date="2024-06" db="EMBL/GenBank/DDBJ databases">
        <title>The Natural Products Discovery Center: Release of the First 8490 Sequenced Strains for Exploring Actinobacteria Biosynthetic Diversity.</title>
        <authorList>
            <person name="Kalkreuter E."/>
            <person name="Kautsar S.A."/>
            <person name="Yang D."/>
            <person name="Bader C.D."/>
            <person name="Teijaro C.N."/>
            <person name="Fluegel L."/>
            <person name="Davis C.M."/>
            <person name="Simpson J.R."/>
            <person name="Lauterbach L."/>
            <person name="Steele A.D."/>
            <person name="Gui C."/>
            <person name="Meng S."/>
            <person name="Li G."/>
            <person name="Viehrig K."/>
            <person name="Ye F."/>
            <person name="Su P."/>
            <person name="Kiefer A.F."/>
            <person name="Nichols A."/>
            <person name="Cepeda A.J."/>
            <person name="Yan W."/>
            <person name="Fan B."/>
            <person name="Jiang Y."/>
            <person name="Adhikari A."/>
            <person name="Zheng C.-J."/>
            <person name="Schuster L."/>
            <person name="Cowan T.M."/>
            <person name="Smanski M.J."/>
            <person name="Chevrette M.G."/>
            <person name="De Carvalho L.P.S."/>
            <person name="Shen B."/>
        </authorList>
    </citation>
    <scope>NUCLEOTIDE SEQUENCE [LARGE SCALE GENOMIC DNA]</scope>
    <source>
        <strain evidence="1 2">NPDC050403</strain>
    </source>
</reference>
<evidence type="ECO:0000313" key="1">
    <source>
        <dbReference type="EMBL" id="MEV0710004.1"/>
    </source>
</evidence>